<organism evidence="6 7">
    <name type="scientific">Bondarzewia mesenterica</name>
    <dbReference type="NCBI Taxonomy" id="1095465"/>
    <lineage>
        <taxon>Eukaryota</taxon>
        <taxon>Fungi</taxon>
        <taxon>Dikarya</taxon>
        <taxon>Basidiomycota</taxon>
        <taxon>Agaricomycotina</taxon>
        <taxon>Agaricomycetes</taxon>
        <taxon>Russulales</taxon>
        <taxon>Bondarzewiaceae</taxon>
        <taxon>Bondarzewia</taxon>
    </lineage>
</organism>
<accession>A0A4S4M2T2</accession>
<evidence type="ECO:0000256" key="3">
    <source>
        <dbReference type="PROSITE-ProRule" id="PRU00267"/>
    </source>
</evidence>
<dbReference type="AlphaFoldDB" id="A0A4S4M2T2"/>
<evidence type="ECO:0000256" key="2">
    <source>
        <dbReference type="ARBA" id="ARBA00023163"/>
    </source>
</evidence>
<dbReference type="InterPro" id="IPR036910">
    <property type="entry name" value="HMG_box_dom_sf"/>
</dbReference>
<feature type="region of interest" description="Disordered" evidence="4">
    <location>
        <begin position="67"/>
        <end position="91"/>
    </location>
</feature>
<protein>
    <recommendedName>
        <fullName evidence="5">HMG box domain-containing protein</fullName>
    </recommendedName>
</protein>
<dbReference type="EMBL" id="SGPL01000126">
    <property type="protein sequence ID" value="THH17100.1"/>
    <property type="molecule type" value="Genomic_DNA"/>
</dbReference>
<dbReference type="Proteomes" id="UP000310158">
    <property type="component" value="Unassembled WGS sequence"/>
</dbReference>
<dbReference type="CDD" id="cd00084">
    <property type="entry name" value="HMG-box_SF"/>
    <property type="match status" value="1"/>
</dbReference>
<proteinExistence type="predicted"/>
<evidence type="ECO:0000313" key="6">
    <source>
        <dbReference type="EMBL" id="THH17100.1"/>
    </source>
</evidence>
<dbReference type="PROSITE" id="PS50118">
    <property type="entry name" value="HMG_BOX_2"/>
    <property type="match status" value="1"/>
</dbReference>
<reference evidence="6 7" key="1">
    <citation type="submission" date="2019-02" db="EMBL/GenBank/DDBJ databases">
        <title>Genome sequencing of the rare red list fungi Bondarzewia mesenterica.</title>
        <authorList>
            <person name="Buettner E."/>
            <person name="Kellner H."/>
        </authorList>
    </citation>
    <scope>NUCLEOTIDE SEQUENCE [LARGE SCALE GENOMIC DNA]</scope>
    <source>
        <strain evidence="6 7">DSM 108281</strain>
    </source>
</reference>
<dbReference type="OrthoDB" id="6247875at2759"/>
<keyword evidence="7" id="KW-1185">Reference proteome</keyword>
<dbReference type="GO" id="GO:0030154">
    <property type="term" value="P:cell differentiation"/>
    <property type="evidence" value="ECO:0007669"/>
    <property type="project" value="TreeGrafter"/>
</dbReference>
<dbReference type="PANTHER" id="PTHR10270:SF161">
    <property type="entry name" value="SEX-DETERMINING REGION Y PROTEIN"/>
    <property type="match status" value="1"/>
</dbReference>
<evidence type="ECO:0000256" key="4">
    <source>
        <dbReference type="SAM" id="MobiDB-lite"/>
    </source>
</evidence>
<evidence type="ECO:0000256" key="1">
    <source>
        <dbReference type="ARBA" id="ARBA00023125"/>
    </source>
</evidence>
<dbReference type="InterPro" id="IPR050140">
    <property type="entry name" value="SRY-related_HMG-box_TF-like"/>
</dbReference>
<dbReference type="GO" id="GO:0001228">
    <property type="term" value="F:DNA-binding transcription activator activity, RNA polymerase II-specific"/>
    <property type="evidence" value="ECO:0007669"/>
    <property type="project" value="TreeGrafter"/>
</dbReference>
<keyword evidence="1 3" id="KW-0238">DNA-binding</keyword>
<sequence>MPVIRASRRRRSSLAVLAAHHPIKAGKYGFTSPSPKAVTFAPNVTPVSYVEPDPDLSMDAASSTARLFPPAAAPAEPSRKRLPPGKRRSQGYIPRPPNAFMLFRADFVRQKHVPGTIETNHGSLSKIIDRVSALRNVRNIWLAVPVAVQGMILSHVHRTSYLLFDVDFPHSDLRLPIIHDSDIATHLHTGNCWRSLPLEEKRVWEIKAKHAKAEHKVMYPNYRFRPVHNKNKEKKVKVPLPVEDEQRCEDVAQLLLEGMKGDELAAAVKRLDRMRSATPSGPTRRPSSVPLPMNAPGIALPLLHPGTFSRPQSPAASLRLTLPRRPSSAGPAFVRLWEEPFSFAREQSPLPEVNASLFEQAFLDGAFNTLSSSQGPFNFDGFVASLPPNGSPPRSLDFGISPLDHLSVPPDFLPLDPSSSPFPTDPLTWTPDSASSYTTHSEVSSIYSGSPAPSDRSLPLHAPQPQRAYDWTSGDSNISTALEQTFSKVEGADEAALALQAYAYGMQDVGIMDPMSMPVDNGYNHTGFAPTLSSFESLEPFGNVGLDGSMGFNFHDMIHEFN</sequence>
<feature type="DNA-binding region" description="HMG box" evidence="3">
    <location>
        <begin position="154"/>
        <end position="223"/>
    </location>
</feature>
<evidence type="ECO:0000313" key="7">
    <source>
        <dbReference type="Proteomes" id="UP000310158"/>
    </source>
</evidence>
<evidence type="ECO:0000259" key="5">
    <source>
        <dbReference type="PROSITE" id="PS50118"/>
    </source>
</evidence>
<feature type="compositionally biased region" description="Basic residues" evidence="4">
    <location>
        <begin position="80"/>
        <end position="89"/>
    </location>
</feature>
<dbReference type="PANTHER" id="PTHR10270">
    <property type="entry name" value="SOX TRANSCRIPTION FACTOR"/>
    <property type="match status" value="1"/>
</dbReference>
<dbReference type="InterPro" id="IPR009071">
    <property type="entry name" value="HMG_box_dom"/>
</dbReference>
<name>A0A4S4M2T2_9AGAM</name>
<dbReference type="SUPFAM" id="SSF47095">
    <property type="entry name" value="HMG-box"/>
    <property type="match status" value="1"/>
</dbReference>
<feature type="domain" description="HMG box" evidence="5">
    <location>
        <begin position="154"/>
        <end position="223"/>
    </location>
</feature>
<dbReference type="GO" id="GO:0005634">
    <property type="term" value="C:nucleus"/>
    <property type="evidence" value="ECO:0007669"/>
    <property type="project" value="UniProtKB-UniRule"/>
</dbReference>
<feature type="region of interest" description="Disordered" evidence="4">
    <location>
        <begin position="440"/>
        <end position="460"/>
    </location>
</feature>
<comment type="caution">
    <text evidence="6">The sequence shown here is derived from an EMBL/GenBank/DDBJ whole genome shotgun (WGS) entry which is preliminary data.</text>
</comment>
<dbReference type="CDD" id="cd01389">
    <property type="entry name" value="HMG-box_ROX1-like"/>
    <property type="match status" value="1"/>
</dbReference>
<keyword evidence="3" id="KW-0539">Nucleus</keyword>
<dbReference type="Gene3D" id="1.10.30.10">
    <property type="entry name" value="High mobility group box domain"/>
    <property type="match status" value="1"/>
</dbReference>
<keyword evidence="2" id="KW-0804">Transcription</keyword>
<gene>
    <name evidence="6" type="ORF">EW146_g3653</name>
</gene>
<dbReference type="GO" id="GO:0000978">
    <property type="term" value="F:RNA polymerase II cis-regulatory region sequence-specific DNA binding"/>
    <property type="evidence" value="ECO:0007669"/>
    <property type="project" value="TreeGrafter"/>
</dbReference>